<protein>
    <submittedName>
        <fullName evidence="1">Uncharacterized protein</fullName>
    </submittedName>
</protein>
<name>A0A9X0YW95_9BACI</name>
<proteinExistence type="predicted"/>
<dbReference type="EMBL" id="JAGGMB010000008">
    <property type="protein sequence ID" value="MBP2078500.1"/>
    <property type="molecule type" value="Genomic_DNA"/>
</dbReference>
<sequence>MKQIYAFESKADYEKYQDIIERFQNKLVAYQQVLERNYALNDLPKAIVWTTGELATSTFSEIPIPAFTNKDVIYISPDIRYWRNLFVQQLEGREHPRIKAFYENLSEEHIFAIVGHELMHHSDLFVDEFDDDREDSIWFEEGMCEYLPRKLILDEIAFNEITNVESELVEMFKDTYGDHSIDAFGEASYQGSLTSIMLDYWRSFLAVKYLVEEKANHDVKQVFKAYQEWHTNGRKEPLSVYFGVQTLFDS</sequence>
<evidence type="ECO:0000313" key="1">
    <source>
        <dbReference type="EMBL" id="MBP2078500.1"/>
    </source>
</evidence>
<gene>
    <name evidence="1" type="ORF">J2Z64_002764</name>
</gene>
<dbReference type="RefSeq" id="WP_149476173.1">
    <property type="nucleotide sequence ID" value="NZ_JAGGMB010000008.1"/>
</dbReference>
<dbReference type="AlphaFoldDB" id="A0A9X0YW95"/>
<dbReference type="Proteomes" id="UP001138793">
    <property type="component" value="Unassembled WGS sequence"/>
</dbReference>
<accession>A0A9X0YW95</accession>
<keyword evidence="2" id="KW-1185">Reference proteome</keyword>
<dbReference type="OrthoDB" id="2354703at2"/>
<comment type="caution">
    <text evidence="1">The sequence shown here is derived from an EMBL/GenBank/DDBJ whole genome shotgun (WGS) entry which is preliminary data.</text>
</comment>
<evidence type="ECO:0000313" key="2">
    <source>
        <dbReference type="Proteomes" id="UP001138793"/>
    </source>
</evidence>
<reference evidence="1" key="1">
    <citation type="submission" date="2021-03" db="EMBL/GenBank/DDBJ databases">
        <title>Genomic Encyclopedia of Type Strains, Phase IV (KMG-IV): sequencing the most valuable type-strain genomes for metagenomic binning, comparative biology and taxonomic classification.</title>
        <authorList>
            <person name="Goeker M."/>
        </authorList>
    </citation>
    <scope>NUCLEOTIDE SEQUENCE</scope>
    <source>
        <strain evidence="1">DSM 107338</strain>
    </source>
</reference>
<organism evidence="1 2">
    <name type="scientific">Oceanobacillus polygoni</name>
    <dbReference type="NCBI Taxonomy" id="1235259"/>
    <lineage>
        <taxon>Bacteria</taxon>
        <taxon>Bacillati</taxon>
        <taxon>Bacillota</taxon>
        <taxon>Bacilli</taxon>
        <taxon>Bacillales</taxon>
        <taxon>Bacillaceae</taxon>
        <taxon>Oceanobacillus</taxon>
    </lineage>
</organism>